<dbReference type="EMBL" id="QVOV01000010">
    <property type="protein sequence ID" value="MCT8390054.1"/>
    <property type="molecule type" value="Genomic_DNA"/>
</dbReference>
<feature type="transmembrane region" description="Helical" evidence="1">
    <location>
        <begin position="70"/>
        <end position="88"/>
    </location>
</feature>
<proteinExistence type="predicted"/>
<feature type="transmembrane region" description="Helical" evidence="1">
    <location>
        <begin position="12"/>
        <end position="31"/>
    </location>
</feature>
<protein>
    <submittedName>
        <fullName evidence="2">Uncharacterized protein</fullName>
    </submittedName>
</protein>
<evidence type="ECO:0000313" key="3">
    <source>
        <dbReference type="Proteomes" id="UP001525857"/>
    </source>
</evidence>
<sequence length="93" mass="10437">MDDLNIHSKMFQFRALLAVVAIILAVVIFIYSDQSTVNTYARAILSLLVSVVVGSYAVDRFRDKKWLAGSAYAFVSVLNLLVFIPIVFPNIHF</sequence>
<organism evidence="2 3">
    <name type="scientific">Leuconostoc holzapfelii</name>
    <dbReference type="NCBI Taxonomy" id="434464"/>
    <lineage>
        <taxon>Bacteria</taxon>
        <taxon>Bacillati</taxon>
        <taxon>Bacillota</taxon>
        <taxon>Bacilli</taxon>
        <taxon>Lactobacillales</taxon>
        <taxon>Lactobacillaceae</taxon>
        <taxon>Leuconostoc</taxon>
    </lineage>
</organism>
<gene>
    <name evidence="2" type="ORF">D0501_08230</name>
</gene>
<evidence type="ECO:0000256" key="1">
    <source>
        <dbReference type="SAM" id="Phobius"/>
    </source>
</evidence>
<evidence type="ECO:0000313" key="2">
    <source>
        <dbReference type="EMBL" id="MCT8390054.1"/>
    </source>
</evidence>
<accession>A0ABT2NXF9</accession>
<dbReference type="RefSeq" id="WP_261657576.1">
    <property type="nucleotide sequence ID" value="NZ_QVOV01000010.1"/>
</dbReference>
<keyword evidence="1" id="KW-0812">Transmembrane</keyword>
<reference evidence="2 3" key="1">
    <citation type="submission" date="2018-08" db="EMBL/GenBank/DDBJ databases">
        <title>Draft genome sequences of Leuconostoc spp. and Weissella spp. with biocontrol potential.</title>
        <authorList>
            <person name="Lo R."/>
            <person name="Ho V.T.T."/>
            <person name="Turner M.S."/>
        </authorList>
    </citation>
    <scope>NUCLEOTIDE SEQUENCE [LARGE SCALE GENOMIC DNA]</scope>
    <source>
        <strain evidence="2 3">733</strain>
    </source>
</reference>
<keyword evidence="1" id="KW-1133">Transmembrane helix</keyword>
<name>A0ABT2NXF9_9LACO</name>
<dbReference type="Proteomes" id="UP001525857">
    <property type="component" value="Unassembled WGS sequence"/>
</dbReference>
<comment type="caution">
    <text evidence="2">The sequence shown here is derived from an EMBL/GenBank/DDBJ whole genome shotgun (WGS) entry which is preliminary data.</text>
</comment>
<keyword evidence="1" id="KW-0472">Membrane</keyword>
<keyword evidence="3" id="KW-1185">Reference proteome</keyword>